<dbReference type="Gene3D" id="3.40.50.2000">
    <property type="entry name" value="Glycogen Phosphorylase B"/>
    <property type="match status" value="2"/>
</dbReference>
<organism evidence="2">
    <name type="scientific">Longilinea arvoryzae</name>
    <dbReference type="NCBI Taxonomy" id="360412"/>
    <lineage>
        <taxon>Bacteria</taxon>
        <taxon>Bacillati</taxon>
        <taxon>Chloroflexota</taxon>
        <taxon>Anaerolineae</taxon>
        <taxon>Anaerolineales</taxon>
        <taxon>Anaerolineaceae</taxon>
        <taxon>Longilinea</taxon>
    </lineage>
</organism>
<reference evidence="2" key="1">
    <citation type="submission" date="2015-07" db="EMBL/GenBank/DDBJ databases">
        <title>Draft Genome Sequences of Anaerolinea thermolimosa IMO-1, Bellilinea caldifistulae GOMI-1, Leptolinea tardivitalis YMTK-2, Levilinea saccharolytica KIBI-1,Longilinea arvoryzae KOME-1, Previously Described as Members of the Anaerolineaceae (Chloroflexi).</title>
        <authorList>
            <person name="Sekiguchi Y."/>
            <person name="Ohashi A."/>
            <person name="Matsuura N."/>
            <person name="Tourlousse M.D."/>
        </authorList>
    </citation>
    <scope>NUCLEOTIDE SEQUENCE [LARGE SCALE GENOMIC DNA]</scope>
    <source>
        <strain evidence="2">KOME-1</strain>
    </source>
</reference>
<dbReference type="SUPFAM" id="SSF53756">
    <property type="entry name" value="UDP-Glycosyltransferase/glycogen phosphorylase"/>
    <property type="match status" value="1"/>
</dbReference>
<dbReference type="RefSeq" id="WP_075072798.1">
    <property type="nucleotide sequence ID" value="NZ_DF967972.1"/>
</dbReference>
<evidence type="ECO:0000313" key="3">
    <source>
        <dbReference type="Proteomes" id="UP000055060"/>
    </source>
</evidence>
<dbReference type="Pfam" id="PF13692">
    <property type="entry name" value="Glyco_trans_1_4"/>
    <property type="match status" value="1"/>
</dbReference>
<sequence length="427" mass="47406">MNILVVSPMLPYPPDNGGAARLYNLYSRLARQHAITWICPVWEGEEANVPGAEQFCRQVVRLPLGEQRPLPERGWAGLLKKGVAHLHWERLFVYCFGYVQAPGIYWLPATPERLETVAQTFAEGDFDLVVSEFEGNAELIPPTLRVPRVLSTHNVLSSIFNRIRGAGTVSREDRLFAGLDLQKIIRYEKKNYAAYDGAVAVSAEDQRVLRQRCPALAVEIIPNGVDVARFHPGDLPVDEHTMVYVGNYNYPPNADAVLYFCREIFPRVRSQEKDARLVLVGANPPAELAGLEGVERAGFAADISPFVQRAGMMVVPLRLGGGSRLKILDGLAMGKAIVSTTIGAEGLNVTHGENIWLADQPEDFAAAALRLMADPQTRERLGANGRALVELAYDWNILAGRMNAWFEQVVREYHARAQKSERQRAQG</sequence>
<evidence type="ECO:0000259" key="1">
    <source>
        <dbReference type="Pfam" id="PF13439"/>
    </source>
</evidence>
<dbReference type="AlphaFoldDB" id="A0A0S7BH04"/>
<dbReference type="Proteomes" id="UP000055060">
    <property type="component" value="Unassembled WGS sequence"/>
</dbReference>
<dbReference type="InterPro" id="IPR028098">
    <property type="entry name" value="Glyco_trans_4-like_N"/>
</dbReference>
<proteinExistence type="predicted"/>
<dbReference type="CDD" id="cd03801">
    <property type="entry name" value="GT4_PimA-like"/>
    <property type="match status" value="1"/>
</dbReference>
<feature type="domain" description="Glycosyltransferase subfamily 4-like N-terminal" evidence="1">
    <location>
        <begin position="16"/>
        <end position="229"/>
    </location>
</feature>
<evidence type="ECO:0000313" key="2">
    <source>
        <dbReference type="EMBL" id="GAP13464.1"/>
    </source>
</evidence>
<gene>
    <name evidence="2" type="ORF">LARV_01218</name>
</gene>
<name>A0A0S7BH04_9CHLR</name>
<dbReference type="PANTHER" id="PTHR12526">
    <property type="entry name" value="GLYCOSYLTRANSFERASE"/>
    <property type="match status" value="1"/>
</dbReference>
<dbReference type="STRING" id="360412.LARV_01218"/>
<dbReference type="Pfam" id="PF13439">
    <property type="entry name" value="Glyco_transf_4"/>
    <property type="match status" value="1"/>
</dbReference>
<dbReference type="GO" id="GO:0016757">
    <property type="term" value="F:glycosyltransferase activity"/>
    <property type="evidence" value="ECO:0007669"/>
    <property type="project" value="TreeGrafter"/>
</dbReference>
<dbReference type="OrthoDB" id="9807209at2"/>
<accession>A0A0S7BH04</accession>
<dbReference type="EMBL" id="DF967972">
    <property type="protein sequence ID" value="GAP13464.1"/>
    <property type="molecule type" value="Genomic_DNA"/>
</dbReference>
<keyword evidence="2" id="KW-0808">Transferase</keyword>
<dbReference type="PANTHER" id="PTHR12526:SF600">
    <property type="entry name" value="GLYCOSYL TRANSFERASE GROUP 1"/>
    <property type="match status" value="1"/>
</dbReference>
<keyword evidence="3" id="KW-1185">Reference proteome</keyword>
<protein>
    <submittedName>
        <fullName evidence="2">Glycosyltransferase</fullName>
    </submittedName>
</protein>